<dbReference type="EMBL" id="CP146284">
    <property type="protein sequence ID" value="WWV66354.1"/>
    <property type="molecule type" value="Genomic_DNA"/>
</dbReference>
<protein>
    <submittedName>
        <fullName evidence="3">Class I SAM-dependent methyltransferase</fullName>
    </submittedName>
</protein>
<proteinExistence type="predicted"/>
<dbReference type="InterPro" id="IPR054168">
    <property type="entry name" value="PG_1098_Fer"/>
</dbReference>
<dbReference type="PANTHER" id="PTHR14741:SF32">
    <property type="entry name" value="TRIMETHYLGUANOSINE SYNTHASE"/>
    <property type="match status" value="1"/>
</dbReference>
<dbReference type="Pfam" id="PF18096">
    <property type="entry name" value="Thump_like"/>
    <property type="match status" value="1"/>
</dbReference>
<evidence type="ECO:0000313" key="3">
    <source>
        <dbReference type="EMBL" id="WWV66354.1"/>
    </source>
</evidence>
<sequence>MNLTSEEKQFIRDHASDDANRLLLGAKKYPQLDVPFLVDQILSRRQIREKLPSWYANEELVFPAKIAAEQCSSERTALYKQRLVSSSDKLCDLTGGLGIDSYFFSRKVRRLTYIERFPVYCEAARHNFQVLGADNITVQNENSVDIVSDLPEVDVFYLDPARRGEGNKRVFALSDCEPDLPRLLPLLLQKAPRVIAKLSPMADLQQTESLLPGTVAIHVLSVRNECKELLFDIRREATVPNSPVYCVDFTATGTEHSFTFTAEEERNAPLALATQVSTYLYEPNASILKAGAFKSVAQQYGLEKLHVSSHLYTSDTLVAGFPGRTFRVEKVIPFSNKVCKSITKEMPQANITVRNFPMSVDELRKKTKIQEGGDVYLFATTLSDGGKVLVVCRKVSNI</sequence>
<evidence type="ECO:0000259" key="1">
    <source>
        <dbReference type="Pfam" id="PF18096"/>
    </source>
</evidence>
<dbReference type="Gene3D" id="1.10.10.1110">
    <property type="entry name" value="Methyltransferase PG1098, N-terminal domain"/>
    <property type="match status" value="1"/>
</dbReference>
<accession>A0ABZ2IQ94</accession>
<dbReference type="Proteomes" id="UP001320603">
    <property type="component" value="Chromosome"/>
</dbReference>
<keyword evidence="4" id="KW-1185">Reference proteome</keyword>
<keyword evidence="3" id="KW-0489">Methyltransferase</keyword>
<dbReference type="SUPFAM" id="SSF53335">
    <property type="entry name" value="S-adenosyl-L-methionine-dependent methyltransferases"/>
    <property type="match status" value="1"/>
</dbReference>
<dbReference type="InterPro" id="IPR041497">
    <property type="entry name" value="Thump-like"/>
</dbReference>
<reference evidence="3 4" key="1">
    <citation type="submission" date="2024-02" db="EMBL/GenBank/DDBJ databases">
        <title>Whole genome sequencing of Parabacteroides sp. AD58.</title>
        <authorList>
            <person name="Chaplin A.V."/>
            <person name="Pikina A.P."/>
            <person name="Sokolova S.R."/>
            <person name="Korostin D.O."/>
            <person name="Efimov B.A."/>
        </authorList>
    </citation>
    <scope>NUCLEOTIDE SEQUENCE [LARGE SCALE GENOMIC DNA]</scope>
    <source>
        <strain evidence="3 4">AD58</strain>
    </source>
</reference>
<dbReference type="RefSeq" id="WP_251966166.1">
    <property type="nucleotide sequence ID" value="NZ_CP146284.1"/>
</dbReference>
<feature type="domain" description="THUMP-like" evidence="1">
    <location>
        <begin position="323"/>
        <end position="394"/>
    </location>
</feature>
<dbReference type="GO" id="GO:0032259">
    <property type="term" value="P:methylation"/>
    <property type="evidence" value="ECO:0007669"/>
    <property type="project" value="UniProtKB-KW"/>
</dbReference>
<organism evidence="3 4">
    <name type="scientific">Parabacteroides absconsus</name>
    <dbReference type="NCBI Taxonomy" id="2951805"/>
    <lineage>
        <taxon>Bacteria</taxon>
        <taxon>Pseudomonadati</taxon>
        <taxon>Bacteroidota</taxon>
        <taxon>Bacteroidia</taxon>
        <taxon>Bacteroidales</taxon>
        <taxon>Tannerellaceae</taxon>
        <taxon>Parabacteroides</taxon>
    </lineage>
</organism>
<feature type="domain" description="PG-1098 ferredoxin-like" evidence="2">
    <location>
        <begin position="279"/>
        <end position="322"/>
    </location>
</feature>
<keyword evidence="3" id="KW-0808">Transferase</keyword>
<dbReference type="PANTHER" id="PTHR14741">
    <property type="entry name" value="S-ADENOSYLMETHIONINE-DEPENDENT METHYLTRANSFERASE RELATED"/>
    <property type="match status" value="1"/>
</dbReference>
<dbReference type="Pfam" id="PF22013">
    <property type="entry name" value="PG_1098_Fer"/>
    <property type="match status" value="1"/>
</dbReference>
<dbReference type="InterPro" id="IPR029063">
    <property type="entry name" value="SAM-dependent_MTases_sf"/>
</dbReference>
<evidence type="ECO:0000259" key="2">
    <source>
        <dbReference type="Pfam" id="PF22013"/>
    </source>
</evidence>
<dbReference type="GO" id="GO:0008168">
    <property type="term" value="F:methyltransferase activity"/>
    <property type="evidence" value="ECO:0007669"/>
    <property type="project" value="UniProtKB-KW"/>
</dbReference>
<evidence type="ECO:0000313" key="4">
    <source>
        <dbReference type="Proteomes" id="UP001320603"/>
    </source>
</evidence>
<gene>
    <name evidence="3" type="ORF">NEE14_015525</name>
</gene>
<name>A0ABZ2IQ94_9BACT</name>
<dbReference type="Gene3D" id="3.40.50.150">
    <property type="entry name" value="Vaccinia Virus protein VP39"/>
    <property type="match status" value="1"/>
</dbReference>